<evidence type="ECO:0000256" key="1">
    <source>
        <dbReference type="ARBA" id="ARBA00006817"/>
    </source>
</evidence>
<name>A0ABS4BUI6_9FLAO</name>
<organism evidence="3 4">
    <name type="scientific">Mariniflexile gromovii</name>
    <dbReference type="NCBI Taxonomy" id="362523"/>
    <lineage>
        <taxon>Bacteria</taxon>
        <taxon>Pseudomonadati</taxon>
        <taxon>Bacteroidota</taxon>
        <taxon>Flavobacteriia</taxon>
        <taxon>Flavobacteriales</taxon>
        <taxon>Flavobacteriaceae</taxon>
        <taxon>Mariniflexile</taxon>
    </lineage>
</organism>
<evidence type="ECO:0000259" key="2">
    <source>
        <dbReference type="Pfam" id="PF08327"/>
    </source>
</evidence>
<accession>A0ABS4BUI6</accession>
<comment type="caution">
    <text evidence="3">The sequence shown here is derived from an EMBL/GenBank/DDBJ whole genome shotgun (WGS) entry which is preliminary data.</text>
</comment>
<gene>
    <name evidence="3" type="ORF">J8H85_10430</name>
</gene>
<dbReference type="Proteomes" id="UP000670776">
    <property type="component" value="Unassembled WGS sequence"/>
</dbReference>
<keyword evidence="4" id="KW-1185">Reference proteome</keyword>
<sequence>MPNKTIISAEPNKQELFIIREFDAPRELLYKAFTERELLTQWLGPCTLKMSIDTYENKSHGAWRFIHADEEGNEYAFNGTIHEVCPPERIIRTFEFEGLPMKGEVSLEFATFEALPNNRSKLTIQAIYKSVASRDGHVNSGMEHGVVDSHNALDELLMNLKNNHD</sequence>
<protein>
    <submittedName>
        <fullName evidence="3">SRPBCC family protein</fullName>
    </submittedName>
</protein>
<feature type="domain" description="Activator of Hsp90 ATPase homologue 1/2-like C-terminal" evidence="2">
    <location>
        <begin position="23"/>
        <end position="157"/>
    </location>
</feature>
<reference evidence="3 4" key="1">
    <citation type="submission" date="2021-04" db="EMBL/GenBank/DDBJ databases">
        <title>Mariniflexile gromovii gen. nov., sp. nov., a gliding bacterium isolated from the sea urchin Strongylocentrotus intermedius.</title>
        <authorList>
            <person name="Ko S."/>
            <person name="Le V."/>
            <person name="Ahn C.-Y."/>
            <person name="Oh H.-M."/>
        </authorList>
    </citation>
    <scope>NUCLEOTIDE SEQUENCE [LARGE SCALE GENOMIC DNA]</scope>
    <source>
        <strain evidence="3 4">KCTC 12570</strain>
    </source>
</reference>
<dbReference type="InterPro" id="IPR013538">
    <property type="entry name" value="ASHA1/2-like_C"/>
</dbReference>
<proteinExistence type="inferred from homology"/>
<evidence type="ECO:0000313" key="3">
    <source>
        <dbReference type="EMBL" id="MBP0904245.1"/>
    </source>
</evidence>
<dbReference type="CDD" id="cd07826">
    <property type="entry name" value="SRPBCC_CalC_Aha1-like_9"/>
    <property type="match status" value="1"/>
</dbReference>
<comment type="similarity">
    <text evidence="1">Belongs to the AHA1 family.</text>
</comment>
<dbReference type="SUPFAM" id="SSF55961">
    <property type="entry name" value="Bet v1-like"/>
    <property type="match status" value="1"/>
</dbReference>
<dbReference type="EMBL" id="JAGJCB010000009">
    <property type="protein sequence ID" value="MBP0904245.1"/>
    <property type="molecule type" value="Genomic_DNA"/>
</dbReference>
<dbReference type="Pfam" id="PF08327">
    <property type="entry name" value="AHSA1"/>
    <property type="match status" value="1"/>
</dbReference>
<evidence type="ECO:0000313" key="4">
    <source>
        <dbReference type="Proteomes" id="UP000670776"/>
    </source>
</evidence>
<dbReference type="InterPro" id="IPR023393">
    <property type="entry name" value="START-like_dom_sf"/>
</dbReference>
<dbReference type="Gene3D" id="3.30.530.20">
    <property type="match status" value="1"/>
</dbReference>
<dbReference type="RefSeq" id="WP_209655142.1">
    <property type="nucleotide sequence ID" value="NZ_JAGJCB010000009.1"/>
</dbReference>